<protein>
    <submittedName>
        <fullName evidence="1">Uncharacterized protein</fullName>
    </submittedName>
</protein>
<keyword evidence="2" id="KW-1185">Reference proteome</keyword>
<dbReference type="AlphaFoldDB" id="A0A2T9YHG9"/>
<feature type="non-terminal residue" evidence="1">
    <location>
        <position position="50"/>
    </location>
</feature>
<organism evidence="1 2">
    <name type="scientific">Smittium megazygosporum</name>
    <dbReference type="NCBI Taxonomy" id="133381"/>
    <lineage>
        <taxon>Eukaryota</taxon>
        <taxon>Fungi</taxon>
        <taxon>Fungi incertae sedis</taxon>
        <taxon>Zoopagomycota</taxon>
        <taxon>Kickxellomycotina</taxon>
        <taxon>Harpellomycetes</taxon>
        <taxon>Harpellales</taxon>
        <taxon>Legeriomycetaceae</taxon>
        <taxon>Smittium</taxon>
    </lineage>
</organism>
<name>A0A2T9YHG9_9FUNG</name>
<gene>
    <name evidence="1" type="ORF">BB560_006104</name>
</gene>
<proteinExistence type="predicted"/>
<sequence>MTSVSNSITQKVDLDLDVWGPGKLKTTDYRIKKDFLSTGQVRAISWNIER</sequence>
<evidence type="ECO:0000313" key="1">
    <source>
        <dbReference type="EMBL" id="PVU91798.1"/>
    </source>
</evidence>
<dbReference type="EMBL" id="MBFS01002842">
    <property type="protein sequence ID" value="PVU91798.1"/>
    <property type="molecule type" value="Genomic_DNA"/>
</dbReference>
<dbReference type="Proteomes" id="UP000245609">
    <property type="component" value="Unassembled WGS sequence"/>
</dbReference>
<evidence type="ECO:0000313" key="2">
    <source>
        <dbReference type="Proteomes" id="UP000245609"/>
    </source>
</evidence>
<comment type="caution">
    <text evidence="1">The sequence shown here is derived from an EMBL/GenBank/DDBJ whole genome shotgun (WGS) entry which is preliminary data.</text>
</comment>
<accession>A0A2T9YHG9</accession>
<reference evidence="1 2" key="1">
    <citation type="journal article" date="2018" name="MBio">
        <title>Comparative Genomics Reveals the Core Gene Toolbox for the Fungus-Insect Symbiosis.</title>
        <authorList>
            <person name="Wang Y."/>
            <person name="Stata M."/>
            <person name="Wang W."/>
            <person name="Stajich J.E."/>
            <person name="White M.M."/>
            <person name="Moncalvo J.M."/>
        </authorList>
    </citation>
    <scope>NUCLEOTIDE SEQUENCE [LARGE SCALE GENOMIC DNA]</scope>
    <source>
        <strain evidence="1 2">SC-DP-2</strain>
    </source>
</reference>